<dbReference type="SMART" id="SM00450">
    <property type="entry name" value="RHOD"/>
    <property type="match status" value="1"/>
</dbReference>
<organism evidence="8 9">
    <name type="scientific">Litoribacter ruber</name>
    <dbReference type="NCBI Taxonomy" id="702568"/>
    <lineage>
        <taxon>Bacteria</taxon>
        <taxon>Pseudomonadati</taxon>
        <taxon>Bacteroidota</taxon>
        <taxon>Cytophagia</taxon>
        <taxon>Cytophagales</taxon>
        <taxon>Cyclobacteriaceae</taxon>
        <taxon>Litoribacter</taxon>
    </lineage>
</organism>
<evidence type="ECO:0000256" key="4">
    <source>
        <dbReference type="ARBA" id="ARBA00022827"/>
    </source>
</evidence>
<comment type="similarity">
    <text evidence="2">Belongs to the class-III pyridine nucleotide-disulfide oxidoreductase family.</text>
</comment>
<dbReference type="SUPFAM" id="SSF55424">
    <property type="entry name" value="FAD/NAD-linked reductases, dimerisation (C-terminal) domain"/>
    <property type="match status" value="1"/>
</dbReference>
<dbReference type="PANTHER" id="PTHR43429:SF1">
    <property type="entry name" value="NAD(P)H SULFUR OXIDOREDUCTASE (COA-DEPENDENT)"/>
    <property type="match status" value="1"/>
</dbReference>
<comment type="caution">
    <text evidence="8">The sequence shown here is derived from an EMBL/GenBank/DDBJ whole genome shotgun (WGS) entry which is preliminary data.</text>
</comment>
<dbReference type="EMBL" id="JAHCMY010000011">
    <property type="protein sequence ID" value="MBS9525375.1"/>
    <property type="molecule type" value="Genomic_DNA"/>
</dbReference>
<dbReference type="PRINTS" id="PR00411">
    <property type="entry name" value="PNDRDTASEI"/>
</dbReference>
<dbReference type="InterPro" id="IPR001763">
    <property type="entry name" value="Rhodanese-like_dom"/>
</dbReference>
<dbReference type="SUPFAM" id="SSF52821">
    <property type="entry name" value="Rhodanese/Cell cycle control phosphatase"/>
    <property type="match status" value="1"/>
</dbReference>
<evidence type="ECO:0000256" key="3">
    <source>
        <dbReference type="ARBA" id="ARBA00022630"/>
    </source>
</evidence>
<evidence type="ECO:0000256" key="5">
    <source>
        <dbReference type="ARBA" id="ARBA00023002"/>
    </source>
</evidence>
<proteinExistence type="inferred from homology"/>
<evidence type="ECO:0000313" key="8">
    <source>
        <dbReference type="EMBL" id="MBS9525375.1"/>
    </source>
</evidence>
<dbReference type="InterPro" id="IPR023753">
    <property type="entry name" value="FAD/NAD-binding_dom"/>
</dbReference>
<dbReference type="Pfam" id="PF07992">
    <property type="entry name" value="Pyr_redox_2"/>
    <property type="match status" value="1"/>
</dbReference>
<evidence type="ECO:0000256" key="1">
    <source>
        <dbReference type="ARBA" id="ARBA00001974"/>
    </source>
</evidence>
<dbReference type="Pfam" id="PF00581">
    <property type="entry name" value="Rhodanese"/>
    <property type="match status" value="1"/>
</dbReference>
<dbReference type="PROSITE" id="PS50206">
    <property type="entry name" value="RHODANESE_3"/>
    <property type="match status" value="1"/>
</dbReference>
<dbReference type="InterPro" id="IPR004099">
    <property type="entry name" value="Pyr_nucl-diS_OxRdtase_dimer"/>
</dbReference>
<reference evidence="8 9" key="1">
    <citation type="submission" date="2021-05" db="EMBL/GenBank/DDBJ databases">
        <authorList>
            <person name="Zhang Z.D."/>
            <person name="Osman G."/>
        </authorList>
    </citation>
    <scope>NUCLEOTIDE SEQUENCE [LARGE SCALE GENOMIC DNA]</scope>
    <source>
        <strain evidence="8 9">KCTC 32217</strain>
    </source>
</reference>
<dbReference type="Gene3D" id="3.40.250.10">
    <property type="entry name" value="Rhodanese-like domain"/>
    <property type="match status" value="1"/>
</dbReference>
<dbReference type="InterPro" id="IPR036188">
    <property type="entry name" value="FAD/NAD-bd_sf"/>
</dbReference>
<keyword evidence="4" id="KW-0274">FAD</keyword>
<keyword evidence="3" id="KW-0285">Flavoprotein</keyword>
<accession>A0AAP2CMN5</accession>
<dbReference type="SUPFAM" id="SSF51905">
    <property type="entry name" value="FAD/NAD(P)-binding domain"/>
    <property type="match status" value="2"/>
</dbReference>
<dbReference type="Gene3D" id="3.50.50.60">
    <property type="entry name" value="FAD/NAD(P)-binding domain"/>
    <property type="match status" value="2"/>
</dbReference>
<dbReference type="EC" id="1.8.1.14" evidence="8"/>
<dbReference type="AlphaFoldDB" id="A0AAP2CMN5"/>
<sequence length="563" mass="61969">MNTKKVVIIGGVAGGATAAARLRRLSEQVEIVLFERGEHISFANCGLPYYIGGTIEERDKLLLQTPEKMSKKFNMDIRTRSEVVAINRERKTVTVKKLGSDEIYEKNYDKLILSPGAKPFVPTIKGLDKAPSTFTLRNIPDTDKIKSYINMHNPKHATVIGGGFIGLEMAENLHELGVQVSLVERSRQVMEALDFEMAAILQDHIESKGVKLFLDDSVEEVIGQGEMLLLKSGKTLETDLIILSAGVQPESNLAETAGLALGNRKTIAVNEFLQTSDADIYAVGDAIEVKDIVSGQDCFVPLAWPANRQGRIVADSILGKKTSYRGTLGTAIAKVFDFTGATTGNNEKVLQRLGKPYLTAHIHPNSHAAYYPGAKPMALKILFSSQDGSVYGAQGVGEVGVDKRIDVLATAIKGGLSVYDLSELELAYAPPYSSAKDPVNMLGYVSSNMLEENLKTYQWHEVDRFVKKGKYFLDVREKAEVESGMIKGAYHIPVDDIRERHNELPKDKTIHIYCHAGLRGYLAFRTLSQLGFNVTNLDGGFKTYQMAKKQLEKLNPSDALELV</sequence>
<dbReference type="RefSeq" id="WP_213946235.1">
    <property type="nucleotide sequence ID" value="NZ_JAHCMY010000011.1"/>
</dbReference>
<name>A0AAP2CMN5_9BACT</name>
<dbReference type="GO" id="GO:0050451">
    <property type="term" value="F:CoA-disulfide reductase (NADPH) activity"/>
    <property type="evidence" value="ECO:0007669"/>
    <property type="project" value="UniProtKB-EC"/>
</dbReference>
<feature type="domain" description="Rhodanese" evidence="7">
    <location>
        <begin position="466"/>
        <end position="553"/>
    </location>
</feature>
<evidence type="ECO:0000256" key="6">
    <source>
        <dbReference type="ARBA" id="ARBA00023284"/>
    </source>
</evidence>
<dbReference type="PANTHER" id="PTHR43429">
    <property type="entry name" value="PYRIDINE NUCLEOTIDE-DISULFIDE OXIDOREDUCTASE DOMAIN-CONTAINING"/>
    <property type="match status" value="1"/>
</dbReference>
<protein>
    <submittedName>
        <fullName evidence="8">CoA-disulfide reductase</fullName>
        <ecNumber evidence="8">1.8.1.14</ecNumber>
    </submittedName>
</protein>
<keyword evidence="5 8" id="KW-0560">Oxidoreductase</keyword>
<keyword evidence="6" id="KW-0676">Redox-active center</keyword>
<gene>
    <name evidence="8" type="ORF">KI659_15250</name>
</gene>
<evidence type="ECO:0000259" key="7">
    <source>
        <dbReference type="PROSITE" id="PS50206"/>
    </source>
</evidence>
<dbReference type="InterPro" id="IPR016156">
    <property type="entry name" value="FAD/NAD-linked_Rdtase_dimer_sf"/>
</dbReference>
<dbReference type="InterPro" id="IPR050260">
    <property type="entry name" value="FAD-bd_OxRdtase"/>
</dbReference>
<evidence type="ECO:0000313" key="9">
    <source>
        <dbReference type="Proteomes" id="UP001319104"/>
    </source>
</evidence>
<dbReference type="InterPro" id="IPR036873">
    <property type="entry name" value="Rhodanese-like_dom_sf"/>
</dbReference>
<comment type="cofactor">
    <cofactor evidence="1">
        <name>FAD</name>
        <dbReference type="ChEBI" id="CHEBI:57692"/>
    </cofactor>
</comment>
<dbReference type="NCBIfam" id="NF010037">
    <property type="entry name" value="PRK13512.1"/>
    <property type="match status" value="1"/>
</dbReference>
<keyword evidence="9" id="KW-1185">Reference proteome</keyword>
<dbReference type="CDD" id="cd01524">
    <property type="entry name" value="RHOD_Pyr_redox"/>
    <property type="match status" value="1"/>
</dbReference>
<dbReference type="Pfam" id="PF02852">
    <property type="entry name" value="Pyr_redox_dim"/>
    <property type="match status" value="1"/>
</dbReference>
<dbReference type="Proteomes" id="UP001319104">
    <property type="component" value="Unassembled WGS sequence"/>
</dbReference>
<evidence type="ECO:0000256" key="2">
    <source>
        <dbReference type="ARBA" id="ARBA00009130"/>
    </source>
</evidence>
<dbReference type="PRINTS" id="PR00368">
    <property type="entry name" value="FADPNR"/>
</dbReference>